<dbReference type="Proteomes" id="UP000048965">
    <property type="component" value="Unassembled WGS sequence"/>
</dbReference>
<protein>
    <submittedName>
        <fullName evidence="1">Uncharacterized protein</fullName>
    </submittedName>
</protein>
<name>A0A0P4R840_9ACTN</name>
<reference evidence="1 2" key="2">
    <citation type="journal article" date="2015" name="Stand. Genomic Sci.">
        <title>Draft genome sequence of marine-derived Streptomyces sp. TP-A0598, a producer of anti-MRSA antibiotic lydicamycins.</title>
        <authorList>
            <person name="Komaki H."/>
            <person name="Ichikawa N."/>
            <person name="Hosoyama A."/>
            <person name="Fujita N."/>
            <person name="Igarashi Y."/>
        </authorList>
    </citation>
    <scope>NUCLEOTIDE SEQUENCE [LARGE SCALE GENOMIC DNA]</scope>
    <source>
        <strain evidence="1 2">NBRC 110027</strain>
    </source>
</reference>
<reference evidence="2" key="1">
    <citation type="submission" date="2014-09" db="EMBL/GenBank/DDBJ databases">
        <title>Whole genome shotgun sequence of Streptomyces sp. NBRC 110027.</title>
        <authorList>
            <person name="Komaki H."/>
            <person name="Ichikawa N."/>
            <person name="Katano-Makiyama Y."/>
            <person name="Hosoyama A."/>
            <person name="Hashimoto M."/>
            <person name="Uohara A."/>
            <person name="Kitahashi Y."/>
            <person name="Ohji S."/>
            <person name="Kimura A."/>
            <person name="Yamazoe A."/>
            <person name="Igarashi Y."/>
            <person name="Fujita N."/>
        </authorList>
    </citation>
    <scope>NUCLEOTIDE SEQUENCE [LARGE SCALE GENOMIC DNA]</scope>
    <source>
        <strain evidence="2">NBRC 110027</strain>
    </source>
</reference>
<dbReference type="AlphaFoldDB" id="A0A0P4R840"/>
<organism evidence="1 2">
    <name type="scientific">Streptomyces lydicamycinicus</name>
    <dbReference type="NCBI Taxonomy" id="1546107"/>
    <lineage>
        <taxon>Bacteria</taxon>
        <taxon>Bacillati</taxon>
        <taxon>Actinomycetota</taxon>
        <taxon>Actinomycetes</taxon>
        <taxon>Kitasatosporales</taxon>
        <taxon>Streptomycetaceae</taxon>
        <taxon>Streptomyces</taxon>
    </lineage>
</organism>
<comment type="caution">
    <text evidence="1">The sequence shown here is derived from an EMBL/GenBank/DDBJ whole genome shotgun (WGS) entry which is preliminary data.</text>
</comment>
<accession>A0A0P4R840</accession>
<evidence type="ECO:0000313" key="2">
    <source>
        <dbReference type="Proteomes" id="UP000048965"/>
    </source>
</evidence>
<keyword evidence="2" id="KW-1185">Reference proteome</keyword>
<sequence length="228" mass="26334">MRQEMGVVLLGLVEHANADWRRSGVFVHVASRWPTWLRARLRPVSFIGIDRDDQNLGAAFYRYDHGPIGTTWARKEALAENWQQICADLRVDWESKRAAGVVDPKSRIGRIVKSPMGQWFARSSRGRKITGSTRWRARVDSWLWNRIDNNERWRMTLSEFRDVEHYHYLVTWPIRDPRNRHVVGVLSADVRPRRGRPVDVDLNGPIAGALNTAAGHIQELVRRGGRDA</sequence>
<dbReference type="EMBL" id="BBNO01000004">
    <property type="protein sequence ID" value="GAO08729.1"/>
    <property type="molecule type" value="Genomic_DNA"/>
</dbReference>
<evidence type="ECO:0000313" key="1">
    <source>
        <dbReference type="EMBL" id="GAO08729.1"/>
    </source>
</evidence>
<proteinExistence type="predicted"/>
<gene>
    <name evidence="1" type="ORF">TPA0598_04_03650</name>
</gene>